<protein>
    <submittedName>
        <fullName evidence="1">Uncharacterized protein</fullName>
    </submittedName>
</protein>
<accession>A0A2S2P1C9</accession>
<name>A0A2S2P1C9_SCHGA</name>
<sequence>MISKCFIPNDTDGSWFECKNMAGPFENEMRCRVVSKALSDESQTCYSSEEPISDDDSIEESTKIVRHKKKPKCFSPETFKPKKGQIKLLLNILYHQVVQKYQVHLIHHYPVITIQRK</sequence>
<gene>
    <name evidence="1" type="ORF">g.176347</name>
</gene>
<dbReference type="AlphaFoldDB" id="A0A2S2P1C9"/>
<evidence type="ECO:0000313" key="1">
    <source>
        <dbReference type="EMBL" id="MBY23281.1"/>
    </source>
</evidence>
<organism evidence="1">
    <name type="scientific">Schizaphis graminum</name>
    <name type="common">Green bug aphid</name>
    <dbReference type="NCBI Taxonomy" id="13262"/>
    <lineage>
        <taxon>Eukaryota</taxon>
        <taxon>Metazoa</taxon>
        <taxon>Ecdysozoa</taxon>
        <taxon>Arthropoda</taxon>
        <taxon>Hexapoda</taxon>
        <taxon>Insecta</taxon>
        <taxon>Pterygota</taxon>
        <taxon>Neoptera</taxon>
        <taxon>Paraneoptera</taxon>
        <taxon>Hemiptera</taxon>
        <taxon>Sternorrhyncha</taxon>
        <taxon>Aphidomorpha</taxon>
        <taxon>Aphidoidea</taxon>
        <taxon>Aphididae</taxon>
        <taxon>Aphidini</taxon>
        <taxon>Schizaphis</taxon>
    </lineage>
</organism>
<dbReference type="EMBL" id="GGMR01010662">
    <property type="protein sequence ID" value="MBY23281.1"/>
    <property type="molecule type" value="Transcribed_RNA"/>
</dbReference>
<reference evidence="1" key="1">
    <citation type="submission" date="2018-04" db="EMBL/GenBank/DDBJ databases">
        <title>Transcriptome of Schizaphis graminum biotype I.</title>
        <authorList>
            <person name="Scully E.D."/>
            <person name="Geib S.M."/>
            <person name="Palmer N.A."/>
            <person name="Koch K."/>
            <person name="Bradshaw J."/>
            <person name="Heng-Moss T."/>
            <person name="Sarath G."/>
        </authorList>
    </citation>
    <scope>NUCLEOTIDE SEQUENCE</scope>
</reference>
<proteinExistence type="predicted"/>